<reference evidence="3 4" key="1">
    <citation type="submission" date="2019-02" db="EMBL/GenBank/DDBJ databases">
        <title>Deep-cultivation of Planctomycetes and their phenomic and genomic characterization uncovers novel biology.</title>
        <authorList>
            <person name="Wiegand S."/>
            <person name="Jogler M."/>
            <person name="Boedeker C."/>
            <person name="Pinto D."/>
            <person name="Vollmers J."/>
            <person name="Rivas-Marin E."/>
            <person name="Kohn T."/>
            <person name="Peeters S.H."/>
            <person name="Heuer A."/>
            <person name="Rast P."/>
            <person name="Oberbeckmann S."/>
            <person name="Bunk B."/>
            <person name="Jeske O."/>
            <person name="Meyerdierks A."/>
            <person name="Storesund J.E."/>
            <person name="Kallscheuer N."/>
            <person name="Luecker S."/>
            <person name="Lage O.M."/>
            <person name="Pohl T."/>
            <person name="Merkel B.J."/>
            <person name="Hornburger P."/>
            <person name="Mueller R.-W."/>
            <person name="Bruemmer F."/>
            <person name="Labrenz M."/>
            <person name="Spormann A.M."/>
            <person name="Op Den Camp H."/>
            <person name="Overmann J."/>
            <person name="Amann R."/>
            <person name="Jetten M.S.M."/>
            <person name="Mascher T."/>
            <person name="Medema M.H."/>
            <person name="Devos D.P."/>
            <person name="Kaster A.-K."/>
            <person name="Ovreas L."/>
            <person name="Rohde M."/>
            <person name="Galperin M.Y."/>
            <person name="Jogler C."/>
        </authorList>
    </citation>
    <scope>NUCLEOTIDE SEQUENCE [LARGE SCALE GENOMIC DNA]</scope>
    <source>
        <strain evidence="3 4">Pla52o</strain>
    </source>
</reference>
<feature type="domain" description="Fatty acid desaturase" evidence="2">
    <location>
        <begin position="47"/>
        <end position="311"/>
    </location>
</feature>
<protein>
    <submittedName>
        <fullName evidence="3">Fatty acid desaturase</fullName>
    </submittedName>
</protein>
<keyword evidence="4" id="KW-1185">Reference proteome</keyword>
<dbReference type="AlphaFoldDB" id="A0A5C6CP74"/>
<name>A0A5C6CP74_9BACT</name>
<accession>A0A5C6CP74</accession>
<gene>
    <name evidence="3" type="ORF">Pla52o_17080</name>
</gene>
<dbReference type="EMBL" id="SJPT01000002">
    <property type="protein sequence ID" value="TWU25407.1"/>
    <property type="molecule type" value="Genomic_DNA"/>
</dbReference>
<sequence>MRPRAWIYWTDFLLTYAAGAYCYSMVHGGPIYQRHQGYTGSFQQIAFFFASCLLFYRASLFIHEVVHQRNTRQLKWFRITWNLLCGIPFLIPSFVYYTHIDHHRRKHYGTKHDGEYMPLEHQQTWQILFYLSWSLVIPIFAVVRFLLLTPLAWTIPGFRAFVHRHASSMVMDPTYIRPLPNKQTMKIIYIQEFFCFLWSLAIIVVVPILVGQWPTPFLIQAYLLSVCIIFINSVRTIGSHRWSNDGEEMAFMDQMLDSVNYPHHAWITELWGPVGTRFHALHHLFPSLPYHAMPEAHRRLMESLPADSPYRKTEERSLTAGIISLFKRNRQLRAEASTARAST</sequence>
<dbReference type="GO" id="GO:0006629">
    <property type="term" value="P:lipid metabolic process"/>
    <property type="evidence" value="ECO:0007669"/>
    <property type="project" value="InterPro"/>
</dbReference>
<evidence type="ECO:0000313" key="4">
    <source>
        <dbReference type="Proteomes" id="UP000316304"/>
    </source>
</evidence>
<feature type="transmembrane region" description="Helical" evidence="1">
    <location>
        <begin position="187"/>
        <end position="210"/>
    </location>
</feature>
<dbReference type="Pfam" id="PF00487">
    <property type="entry name" value="FA_desaturase"/>
    <property type="match status" value="1"/>
</dbReference>
<feature type="transmembrane region" description="Helical" evidence="1">
    <location>
        <begin position="127"/>
        <end position="147"/>
    </location>
</feature>
<feature type="transmembrane region" description="Helical" evidence="1">
    <location>
        <begin position="7"/>
        <end position="26"/>
    </location>
</feature>
<feature type="transmembrane region" description="Helical" evidence="1">
    <location>
        <begin position="79"/>
        <end position="97"/>
    </location>
</feature>
<dbReference type="RefSeq" id="WP_231612169.1">
    <property type="nucleotide sequence ID" value="NZ_SJPT01000002.1"/>
</dbReference>
<evidence type="ECO:0000256" key="1">
    <source>
        <dbReference type="SAM" id="Phobius"/>
    </source>
</evidence>
<dbReference type="InterPro" id="IPR005804">
    <property type="entry name" value="FA_desaturase_dom"/>
</dbReference>
<feature type="transmembrane region" description="Helical" evidence="1">
    <location>
        <begin position="38"/>
        <end position="58"/>
    </location>
</feature>
<evidence type="ECO:0000259" key="2">
    <source>
        <dbReference type="Pfam" id="PF00487"/>
    </source>
</evidence>
<comment type="caution">
    <text evidence="3">The sequence shown here is derived from an EMBL/GenBank/DDBJ whole genome shotgun (WGS) entry which is preliminary data.</text>
</comment>
<keyword evidence="1" id="KW-0472">Membrane</keyword>
<evidence type="ECO:0000313" key="3">
    <source>
        <dbReference type="EMBL" id="TWU25407.1"/>
    </source>
</evidence>
<keyword evidence="1" id="KW-1133">Transmembrane helix</keyword>
<keyword evidence="1" id="KW-0812">Transmembrane</keyword>
<feature type="transmembrane region" description="Helical" evidence="1">
    <location>
        <begin position="216"/>
        <end position="234"/>
    </location>
</feature>
<organism evidence="3 4">
    <name type="scientific">Novipirellula galeiformis</name>
    <dbReference type="NCBI Taxonomy" id="2528004"/>
    <lineage>
        <taxon>Bacteria</taxon>
        <taxon>Pseudomonadati</taxon>
        <taxon>Planctomycetota</taxon>
        <taxon>Planctomycetia</taxon>
        <taxon>Pirellulales</taxon>
        <taxon>Pirellulaceae</taxon>
        <taxon>Novipirellula</taxon>
    </lineage>
</organism>
<dbReference type="Proteomes" id="UP000316304">
    <property type="component" value="Unassembled WGS sequence"/>
</dbReference>
<proteinExistence type="predicted"/>